<dbReference type="EMBL" id="BMWV01000031">
    <property type="protein sequence ID" value="GGY70450.1"/>
    <property type="molecule type" value="Genomic_DNA"/>
</dbReference>
<reference evidence="2" key="1">
    <citation type="journal article" date="2014" name="Int. J. Syst. Evol. Microbiol.">
        <title>Complete genome sequence of Corynebacterium casei LMG S-19264T (=DSM 44701T), isolated from a smear-ripened cheese.</title>
        <authorList>
            <consortium name="US DOE Joint Genome Institute (JGI-PGF)"/>
            <person name="Walter F."/>
            <person name="Albersmeier A."/>
            <person name="Kalinowski J."/>
            <person name="Ruckert C."/>
        </authorList>
    </citation>
    <scope>NUCLEOTIDE SEQUENCE</scope>
    <source>
        <strain evidence="2">KCTC 12343</strain>
    </source>
</reference>
<evidence type="ECO:0000313" key="5">
    <source>
        <dbReference type="Proteomes" id="UP000628442"/>
    </source>
</evidence>
<evidence type="ECO:0000313" key="3">
    <source>
        <dbReference type="EMBL" id="QBI03822.1"/>
    </source>
</evidence>
<accession>A0A411X4L4</accession>
<evidence type="ECO:0000313" key="2">
    <source>
        <dbReference type="EMBL" id="GGY70450.1"/>
    </source>
</evidence>
<feature type="transmembrane region" description="Helical" evidence="1">
    <location>
        <begin position="6"/>
        <end position="23"/>
    </location>
</feature>
<evidence type="ECO:0008006" key="6">
    <source>
        <dbReference type="Google" id="ProtNLM"/>
    </source>
</evidence>
<evidence type="ECO:0000313" key="4">
    <source>
        <dbReference type="Proteomes" id="UP000292307"/>
    </source>
</evidence>
<keyword evidence="1" id="KW-0812">Transmembrane</keyword>
<organism evidence="2 5">
    <name type="scientific">Pseudoduganella albidiflava</name>
    <dbReference type="NCBI Taxonomy" id="321983"/>
    <lineage>
        <taxon>Bacteria</taxon>
        <taxon>Pseudomonadati</taxon>
        <taxon>Pseudomonadota</taxon>
        <taxon>Betaproteobacteria</taxon>
        <taxon>Burkholderiales</taxon>
        <taxon>Oxalobacteraceae</taxon>
        <taxon>Telluria group</taxon>
        <taxon>Pseudoduganella</taxon>
    </lineage>
</organism>
<dbReference type="InterPro" id="IPR058247">
    <property type="entry name" value="DUF1453"/>
</dbReference>
<dbReference type="Pfam" id="PF07301">
    <property type="entry name" value="DUF1453"/>
    <property type="match status" value="1"/>
</dbReference>
<keyword evidence="4" id="KW-1185">Reference proteome</keyword>
<gene>
    <name evidence="3" type="ORF">EYF70_25655</name>
    <name evidence="2" type="ORF">GCM10007387_60460</name>
</gene>
<dbReference type="RefSeq" id="WP_131147913.1">
    <property type="nucleotide sequence ID" value="NZ_BMWV01000031.1"/>
</dbReference>
<sequence>MQLTTLALLILIPLLIWRVYLRLRPFFARQESLMWKHWTGAVLFPLLLLAAAVSLLADVLALSSLGAGALGGAWLGFFTLKKTRFETIGRRYYFKPYERFGILVCMLFAARVLQIGVELYMNRQSEFPQMITREMVLHHPLSCVAFGLLAGYLATFSIGMLRWRRAQPPLPELE</sequence>
<dbReference type="Proteomes" id="UP000628442">
    <property type="component" value="Unassembled WGS sequence"/>
</dbReference>
<dbReference type="OrthoDB" id="8703297at2"/>
<reference evidence="2" key="3">
    <citation type="submission" date="2022-12" db="EMBL/GenBank/DDBJ databases">
        <authorList>
            <person name="Sun Q."/>
            <person name="Kim S."/>
        </authorList>
    </citation>
    <scope>NUCLEOTIDE SEQUENCE</scope>
    <source>
        <strain evidence="2">KCTC 12343</strain>
    </source>
</reference>
<keyword evidence="1" id="KW-0472">Membrane</keyword>
<feature type="transmembrane region" description="Helical" evidence="1">
    <location>
        <begin position="137"/>
        <end position="161"/>
    </location>
</feature>
<keyword evidence="1" id="KW-1133">Transmembrane helix</keyword>
<proteinExistence type="predicted"/>
<feature type="transmembrane region" description="Helical" evidence="1">
    <location>
        <begin position="35"/>
        <end position="53"/>
    </location>
</feature>
<dbReference type="AlphaFoldDB" id="A0A411X4L4"/>
<evidence type="ECO:0000256" key="1">
    <source>
        <dbReference type="SAM" id="Phobius"/>
    </source>
</evidence>
<name>A0A411X4L4_9BURK</name>
<reference evidence="3 4" key="2">
    <citation type="submission" date="2019-02" db="EMBL/GenBank/DDBJ databases">
        <title>Draft Genome Sequences of Six Type Strains of the Genus Massilia.</title>
        <authorList>
            <person name="Miess H."/>
            <person name="Frediansyhah A."/>
            <person name="Gross H."/>
        </authorList>
    </citation>
    <scope>NUCLEOTIDE SEQUENCE [LARGE SCALE GENOMIC DNA]</scope>
    <source>
        <strain evidence="3 4">DSM 17472</strain>
    </source>
</reference>
<dbReference type="EMBL" id="CP036401">
    <property type="protein sequence ID" value="QBI03822.1"/>
    <property type="molecule type" value="Genomic_DNA"/>
</dbReference>
<feature type="transmembrane region" description="Helical" evidence="1">
    <location>
        <begin position="100"/>
        <end position="117"/>
    </location>
</feature>
<feature type="transmembrane region" description="Helical" evidence="1">
    <location>
        <begin position="59"/>
        <end position="80"/>
    </location>
</feature>
<protein>
    <recommendedName>
        <fullName evidence="6">DUF1453 domain-containing protein</fullName>
    </recommendedName>
</protein>
<dbReference type="Proteomes" id="UP000292307">
    <property type="component" value="Chromosome"/>
</dbReference>